<comment type="similarity">
    <text evidence="1 4">Belongs to the bacterial flagellin family.</text>
</comment>
<comment type="caution">
    <text evidence="7">The sequence shown here is derived from an EMBL/GenBank/DDBJ whole genome shotgun (WGS) entry which is preliminary data.</text>
</comment>
<dbReference type="InterPro" id="IPR042187">
    <property type="entry name" value="Flagellin_C_sub2"/>
</dbReference>
<evidence type="ECO:0000256" key="2">
    <source>
        <dbReference type="ARBA" id="ARBA00020110"/>
    </source>
</evidence>
<keyword evidence="7" id="KW-0966">Cell projection</keyword>
<comment type="function">
    <text evidence="4">Flagellin is the subunit protein which polymerizes to form the filaments of bacterial flagella.</text>
</comment>
<accession>A0ABX0T6W0</accession>
<feature type="domain" description="Flagellin C-terminal" evidence="6">
    <location>
        <begin position="315"/>
        <end position="400"/>
    </location>
</feature>
<dbReference type="SUPFAM" id="SSF64518">
    <property type="entry name" value="Phase 1 flagellin"/>
    <property type="match status" value="1"/>
</dbReference>
<dbReference type="PANTHER" id="PTHR42792:SF2">
    <property type="entry name" value="FLAGELLIN"/>
    <property type="match status" value="1"/>
</dbReference>
<dbReference type="Gene3D" id="2.60.40.4390">
    <property type="match status" value="1"/>
</dbReference>
<dbReference type="Pfam" id="PF00700">
    <property type="entry name" value="Flagellin_C"/>
    <property type="match status" value="1"/>
</dbReference>
<feature type="domain" description="Flagellin N-terminal" evidence="5">
    <location>
        <begin position="5"/>
        <end position="141"/>
    </location>
</feature>
<dbReference type="InterPro" id="IPR001492">
    <property type="entry name" value="Flagellin"/>
</dbReference>
<gene>
    <name evidence="7" type="ORF">E9228_000547</name>
</gene>
<sequence length="401" mass="40941">MGMSINTNLSALNTYRNLNSTQNDLSKSLEKLSSGLRINRAADDAAGLSISEGLKSQVGGLTVAARNAQDGISVVQTAEGGLTETHSILQRMRDLAVQAGNDSNNDTSRAAIKTESDQLQKELGRIASSTNFNGINLLDGSANGSTGKLAFQVGANGDKSSQIVVDLSGANVSAITTKLGGGDIAATGSSFAVTVADLDGKAATFVSTDANGTKTSVTTKALTDKAGDPQTTFASVDDYAAALSRDDAFSAKFTVSVEKDANGAGTGIVVSAKDGGVLEDADNATAAAGLAAGAKGATVTGGVQFDTADHAQAAIKLIDEQIAKVSSARSNLGAIQNRFDHAINVTNVAKENLTAAKSRITDVDMAEEMVKYTRDNILSQAGTSMLAQANQSTQGVLSLLR</sequence>
<dbReference type="Proteomes" id="UP001318300">
    <property type="component" value="Unassembled WGS sequence"/>
</dbReference>
<comment type="subcellular location">
    <subcellularLocation>
        <location evidence="4">Secreted</location>
    </subcellularLocation>
    <subcellularLocation>
        <location evidence="4">Bacterial flagellum</location>
    </subcellularLocation>
</comment>
<evidence type="ECO:0000256" key="3">
    <source>
        <dbReference type="ARBA" id="ARBA00023143"/>
    </source>
</evidence>
<proteinExistence type="inferred from homology"/>
<protein>
    <recommendedName>
        <fullName evidence="2 4">Flagellin</fullName>
    </recommendedName>
</protein>
<dbReference type="Pfam" id="PF00669">
    <property type="entry name" value="Flagellin_N"/>
    <property type="match status" value="1"/>
</dbReference>
<dbReference type="InterPro" id="IPR046358">
    <property type="entry name" value="Flagellin_C"/>
</dbReference>
<dbReference type="EMBL" id="JAAOYO010000001">
    <property type="protein sequence ID" value="NII39928.1"/>
    <property type="molecule type" value="Genomic_DNA"/>
</dbReference>
<dbReference type="PRINTS" id="PR00207">
    <property type="entry name" value="FLAGELLIN"/>
</dbReference>
<evidence type="ECO:0000259" key="6">
    <source>
        <dbReference type="Pfam" id="PF00700"/>
    </source>
</evidence>
<keyword evidence="7" id="KW-0969">Cilium</keyword>
<evidence type="ECO:0000313" key="7">
    <source>
        <dbReference type="EMBL" id="NII39928.1"/>
    </source>
</evidence>
<evidence type="ECO:0000256" key="4">
    <source>
        <dbReference type="RuleBase" id="RU362073"/>
    </source>
</evidence>
<dbReference type="Gene3D" id="6.10.280.190">
    <property type="match status" value="1"/>
</dbReference>
<organism evidence="7 8">
    <name type="scientific">Curtobacterium salicis</name>
    <dbReference type="NCBI Taxonomy" id="1779862"/>
    <lineage>
        <taxon>Bacteria</taxon>
        <taxon>Bacillati</taxon>
        <taxon>Actinomycetota</taxon>
        <taxon>Actinomycetes</taxon>
        <taxon>Micrococcales</taxon>
        <taxon>Microbacteriaceae</taxon>
        <taxon>Curtobacterium</taxon>
    </lineage>
</organism>
<evidence type="ECO:0000259" key="5">
    <source>
        <dbReference type="Pfam" id="PF00669"/>
    </source>
</evidence>
<name>A0ABX0T6W0_9MICO</name>
<evidence type="ECO:0000256" key="1">
    <source>
        <dbReference type="ARBA" id="ARBA00005709"/>
    </source>
</evidence>
<keyword evidence="8" id="KW-1185">Reference proteome</keyword>
<reference evidence="7 8" key="1">
    <citation type="submission" date="2020-03" db="EMBL/GenBank/DDBJ databases">
        <title>Above-ground endophytic microbial communities from plants in different locations in the United States.</title>
        <authorList>
            <person name="Frank C."/>
        </authorList>
    </citation>
    <scope>NUCLEOTIDE SEQUENCE [LARGE SCALE GENOMIC DNA]</scope>
    <source>
        <strain evidence="7 8">WW7</strain>
    </source>
</reference>
<keyword evidence="3 4" id="KW-0975">Bacterial flagellum</keyword>
<keyword evidence="4" id="KW-0964">Secreted</keyword>
<evidence type="ECO:0000313" key="8">
    <source>
        <dbReference type="Proteomes" id="UP001318300"/>
    </source>
</evidence>
<dbReference type="InterPro" id="IPR001029">
    <property type="entry name" value="Flagellin_N"/>
</dbReference>
<dbReference type="Gene3D" id="1.20.1330.10">
    <property type="entry name" value="f41 fragment of flagellin, N-terminal domain"/>
    <property type="match status" value="1"/>
</dbReference>
<dbReference type="RefSeq" id="WP_166779053.1">
    <property type="nucleotide sequence ID" value="NZ_JAAOYO010000001.1"/>
</dbReference>
<dbReference type="PANTHER" id="PTHR42792">
    <property type="entry name" value="FLAGELLIN"/>
    <property type="match status" value="1"/>
</dbReference>
<keyword evidence="7" id="KW-0282">Flagellum</keyword>
<dbReference type="Gene3D" id="6.10.10.10">
    <property type="entry name" value="Flagellar export chaperone, C-terminal domain"/>
    <property type="match status" value="1"/>
</dbReference>